<evidence type="ECO:0000256" key="1">
    <source>
        <dbReference type="SAM" id="SignalP"/>
    </source>
</evidence>
<feature type="chain" id="PRO_5047203031" description="DUF4142 domain-containing protein" evidence="1">
    <location>
        <begin position="24"/>
        <end position="192"/>
    </location>
</feature>
<keyword evidence="4" id="KW-1185">Reference proteome</keyword>
<comment type="caution">
    <text evidence="3">The sequence shown here is derived from an EMBL/GenBank/DDBJ whole genome shotgun (WGS) entry which is preliminary data.</text>
</comment>
<reference evidence="4" key="1">
    <citation type="journal article" date="2019" name="Int. J. Syst. Evol. Microbiol.">
        <title>The Global Catalogue of Microorganisms (GCM) 10K type strain sequencing project: providing services to taxonomists for standard genome sequencing and annotation.</title>
        <authorList>
            <consortium name="The Broad Institute Genomics Platform"/>
            <consortium name="The Broad Institute Genome Sequencing Center for Infectious Disease"/>
            <person name="Wu L."/>
            <person name="Ma J."/>
        </authorList>
    </citation>
    <scope>NUCLEOTIDE SEQUENCE [LARGE SCALE GENOMIC DNA]</scope>
    <source>
        <strain evidence="4">CGMCC 1.15288</strain>
    </source>
</reference>
<evidence type="ECO:0000259" key="2">
    <source>
        <dbReference type="Pfam" id="PF13628"/>
    </source>
</evidence>
<sequence>MKKITLSILMAATTLVATGVAFTACNSNKTEDSKEVAEEQNEAKLDTTALEDDSEFAVAAADGGMMEVKLGELAKMNAASADVKKFGEMMVTDHSKANDELKALAAQKNITLPATLSDDKQKKYDELAEKKGKEFDKAYVSFMVDDHKEDINEFEEAGNDAKDPDVKAWAAGKVPTLKHHLETAEALHEKVK</sequence>
<dbReference type="Pfam" id="PF13628">
    <property type="entry name" value="DUF4142"/>
    <property type="match status" value="1"/>
</dbReference>
<dbReference type="RefSeq" id="WP_188937029.1">
    <property type="nucleotide sequence ID" value="NZ_BMIA01000003.1"/>
</dbReference>
<dbReference type="InterPro" id="IPR012347">
    <property type="entry name" value="Ferritin-like"/>
</dbReference>
<dbReference type="PANTHER" id="PTHR38593:SF1">
    <property type="entry name" value="BLR2558 PROTEIN"/>
    <property type="match status" value="1"/>
</dbReference>
<organism evidence="3 4">
    <name type="scientific">Dyadobacter endophyticus</name>
    <dbReference type="NCBI Taxonomy" id="1749036"/>
    <lineage>
        <taxon>Bacteria</taxon>
        <taxon>Pseudomonadati</taxon>
        <taxon>Bacteroidota</taxon>
        <taxon>Cytophagia</taxon>
        <taxon>Cytophagales</taxon>
        <taxon>Spirosomataceae</taxon>
        <taxon>Dyadobacter</taxon>
    </lineage>
</organism>
<accession>A0ABQ1Z5L0</accession>
<keyword evidence="1" id="KW-0732">Signal</keyword>
<dbReference type="PANTHER" id="PTHR38593">
    <property type="entry name" value="BLR2558 PROTEIN"/>
    <property type="match status" value="1"/>
</dbReference>
<feature type="domain" description="DUF4142" evidence="2">
    <location>
        <begin position="52"/>
        <end position="187"/>
    </location>
</feature>
<dbReference type="PROSITE" id="PS51257">
    <property type="entry name" value="PROKAR_LIPOPROTEIN"/>
    <property type="match status" value="1"/>
</dbReference>
<dbReference type="Proteomes" id="UP000600214">
    <property type="component" value="Unassembled WGS sequence"/>
</dbReference>
<gene>
    <name evidence="3" type="ORF">GCM10007423_48460</name>
</gene>
<evidence type="ECO:0000313" key="3">
    <source>
        <dbReference type="EMBL" id="GGH47757.1"/>
    </source>
</evidence>
<feature type="signal peptide" evidence="1">
    <location>
        <begin position="1"/>
        <end position="23"/>
    </location>
</feature>
<evidence type="ECO:0000313" key="4">
    <source>
        <dbReference type="Proteomes" id="UP000600214"/>
    </source>
</evidence>
<name>A0ABQ1Z5L0_9BACT</name>
<proteinExistence type="predicted"/>
<dbReference type="Gene3D" id="1.20.1260.10">
    <property type="match status" value="1"/>
</dbReference>
<dbReference type="InterPro" id="IPR025419">
    <property type="entry name" value="DUF4142"/>
</dbReference>
<protein>
    <recommendedName>
        <fullName evidence="2">DUF4142 domain-containing protein</fullName>
    </recommendedName>
</protein>
<dbReference type="EMBL" id="BMIA01000003">
    <property type="protein sequence ID" value="GGH47757.1"/>
    <property type="molecule type" value="Genomic_DNA"/>
</dbReference>